<reference evidence="2 3" key="1">
    <citation type="submission" date="2023-11" db="EMBL/GenBank/DDBJ databases">
        <title>Halocaridina rubra genome assembly.</title>
        <authorList>
            <person name="Smith C."/>
        </authorList>
    </citation>
    <scope>NUCLEOTIDE SEQUENCE [LARGE SCALE GENOMIC DNA]</scope>
    <source>
        <strain evidence="2">EP-1</strain>
        <tissue evidence="2">Whole</tissue>
    </source>
</reference>
<sequence length="255" mass="28528">MVIAVKIISVLALSTLVSGSAIPIWELLTQQEKMGRLMYVFIHLVDQYCKDSSIPDCQKILTLYGMSNLVNEEENSLDYMDPYQRDSRNIIWTKVMKGDFKLPSYKTFYPDDVSSNVPTEEEDYDLVNEVQDRPYYNSPNKIPNDPHPYAVRVPAPAKIAAAYANAASTGSQTPVVRIISEPSSTPTNVPGPVGIKPSADFEPMMTDSRPAPVFIRQLMPSSNSASSRLLSRSKRTAELFPEDEFDILLEIALEK</sequence>
<evidence type="ECO:0008006" key="4">
    <source>
        <dbReference type="Google" id="ProtNLM"/>
    </source>
</evidence>
<evidence type="ECO:0000313" key="3">
    <source>
        <dbReference type="Proteomes" id="UP001381693"/>
    </source>
</evidence>
<protein>
    <recommendedName>
        <fullName evidence="4">Rhythmically expressed gene 5 protein</fullName>
    </recommendedName>
</protein>
<accession>A0AAN9A7Z6</accession>
<dbReference type="AlphaFoldDB" id="A0AAN9A7Z6"/>
<evidence type="ECO:0000313" key="2">
    <source>
        <dbReference type="EMBL" id="KAK7084246.1"/>
    </source>
</evidence>
<feature type="signal peptide" evidence="1">
    <location>
        <begin position="1"/>
        <end position="19"/>
    </location>
</feature>
<organism evidence="2 3">
    <name type="scientific">Halocaridina rubra</name>
    <name type="common">Hawaiian red shrimp</name>
    <dbReference type="NCBI Taxonomy" id="373956"/>
    <lineage>
        <taxon>Eukaryota</taxon>
        <taxon>Metazoa</taxon>
        <taxon>Ecdysozoa</taxon>
        <taxon>Arthropoda</taxon>
        <taxon>Crustacea</taxon>
        <taxon>Multicrustacea</taxon>
        <taxon>Malacostraca</taxon>
        <taxon>Eumalacostraca</taxon>
        <taxon>Eucarida</taxon>
        <taxon>Decapoda</taxon>
        <taxon>Pleocyemata</taxon>
        <taxon>Caridea</taxon>
        <taxon>Atyoidea</taxon>
        <taxon>Atyidae</taxon>
        <taxon>Halocaridina</taxon>
    </lineage>
</organism>
<gene>
    <name evidence="2" type="ORF">SK128_014968</name>
</gene>
<comment type="caution">
    <text evidence="2">The sequence shown here is derived from an EMBL/GenBank/DDBJ whole genome shotgun (WGS) entry which is preliminary data.</text>
</comment>
<dbReference type="Proteomes" id="UP001381693">
    <property type="component" value="Unassembled WGS sequence"/>
</dbReference>
<evidence type="ECO:0000256" key="1">
    <source>
        <dbReference type="SAM" id="SignalP"/>
    </source>
</evidence>
<dbReference type="EMBL" id="JAXCGZ010002179">
    <property type="protein sequence ID" value="KAK7084246.1"/>
    <property type="molecule type" value="Genomic_DNA"/>
</dbReference>
<keyword evidence="3" id="KW-1185">Reference proteome</keyword>
<feature type="chain" id="PRO_5042850317" description="Rhythmically expressed gene 5 protein" evidence="1">
    <location>
        <begin position="20"/>
        <end position="255"/>
    </location>
</feature>
<keyword evidence="1" id="KW-0732">Signal</keyword>
<name>A0AAN9A7Z6_HALRR</name>
<proteinExistence type="predicted"/>